<evidence type="ECO:0000259" key="2">
    <source>
        <dbReference type="Pfam" id="PF00929"/>
    </source>
</evidence>
<name>A0A3S4I568_CHRVL</name>
<dbReference type="SUPFAM" id="SSF53098">
    <property type="entry name" value="Ribonuclease H-like"/>
    <property type="match status" value="1"/>
</dbReference>
<accession>A0A3S4I568</accession>
<dbReference type="Gene3D" id="3.30.420.10">
    <property type="entry name" value="Ribonuclease H-like superfamily/Ribonuclease H"/>
    <property type="match status" value="1"/>
</dbReference>
<dbReference type="EC" id="3.1.11.1" evidence="3"/>
<keyword evidence="3" id="KW-0378">Hydrolase</keyword>
<dbReference type="Pfam" id="PF00929">
    <property type="entry name" value="RNase_T"/>
    <property type="match status" value="1"/>
</dbReference>
<evidence type="ECO:0000313" key="4">
    <source>
        <dbReference type="Proteomes" id="UP000275777"/>
    </source>
</evidence>
<organism evidence="3 4">
    <name type="scientific">Chromobacterium violaceum</name>
    <dbReference type="NCBI Taxonomy" id="536"/>
    <lineage>
        <taxon>Bacteria</taxon>
        <taxon>Pseudomonadati</taxon>
        <taxon>Pseudomonadota</taxon>
        <taxon>Betaproteobacteria</taxon>
        <taxon>Neisseriales</taxon>
        <taxon>Chromobacteriaceae</taxon>
        <taxon>Chromobacterium</taxon>
    </lineage>
</organism>
<reference evidence="3 4" key="1">
    <citation type="submission" date="2018-12" db="EMBL/GenBank/DDBJ databases">
        <authorList>
            <consortium name="Pathogen Informatics"/>
        </authorList>
    </citation>
    <scope>NUCLEOTIDE SEQUENCE [LARGE SCALE GENOMIC DNA]</scope>
    <source>
        <strain evidence="3 4">NCTC9695</strain>
    </source>
</reference>
<proteinExistence type="predicted"/>
<protein>
    <submittedName>
        <fullName evidence="3">Exodeoxyribonuclease I</fullName>
        <ecNumber evidence="3">3.1.11.1</ecNumber>
    </submittedName>
</protein>
<feature type="region of interest" description="Disordered" evidence="1">
    <location>
        <begin position="146"/>
        <end position="167"/>
    </location>
</feature>
<gene>
    <name evidence="3" type="primary">sbcB_2</name>
    <name evidence="3" type="ORF">NCTC9695_01851</name>
</gene>
<feature type="compositionally biased region" description="Polar residues" evidence="1">
    <location>
        <begin position="146"/>
        <end position="163"/>
    </location>
</feature>
<evidence type="ECO:0000256" key="1">
    <source>
        <dbReference type="SAM" id="MobiDB-lite"/>
    </source>
</evidence>
<dbReference type="AlphaFoldDB" id="A0A3S4I568"/>
<dbReference type="InterPro" id="IPR036397">
    <property type="entry name" value="RNaseH_sf"/>
</dbReference>
<dbReference type="GO" id="GO:0008310">
    <property type="term" value="F:single-stranded DNA 3'-5' DNA exonuclease activity"/>
    <property type="evidence" value="ECO:0007669"/>
    <property type="project" value="UniProtKB-EC"/>
</dbReference>
<dbReference type="InterPro" id="IPR013520">
    <property type="entry name" value="Ribonucl_H"/>
</dbReference>
<dbReference type="InterPro" id="IPR012337">
    <property type="entry name" value="RNaseH-like_sf"/>
</dbReference>
<dbReference type="EMBL" id="LR134182">
    <property type="protein sequence ID" value="VEB41423.1"/>
    <property type="molecule type" value="Genomic_DNA"/>
</dbReference>
<dbReference type="GO" id="GO:0003676">
    <property type="term" value="F:nucleic acid binding"/>
    <property type="evidence" value="ECO:0007669"/>
    <property type="project" value="InterPro"/>
</dbReference>
<feature type="domain" description="Exonuclease" evidence="2">
    <location>
        <begin position="8"/>
        <end position="120"/>
    </location>
</feature>
<sequence>MSNHTFFWHDYETFGAVPRQDRPSQFAGIRTDAELNEIGEPVMLYCRPAPDYLPTLQACLLTGITPQLCRQQGVAEHEFAGVIERELATPATIGVGYNSLRFDDEVTRFLFWRNLIDPYAANGRTTAAAGTCWTWYAPPTRCAPTASSGPSTRTAGPASSWSTCPPPTGWRMSRPTTRCPTCAPPSRWRG</sequence>
<dbReference type="Proteomes" id="UP000275777">
    <property type="component" value="Chromosome"/>
</dbReference>
<evidence type="ECO:0000313" key="3">
    <source>
        <dbReference type="EMBL" id="VEB41423.1"/>
    </source>
</evidence>